<keyword evidence="5" id="KW-0564">Palmitate</keyword>
<dbReference type="CDD" id="cd01146">
    <property type="entry name" value="FhuD"/>
    <property type="match status" value="1"/>
</dbReference>
<dbReference type="AlphaFoldDB" id="A0A8J3BAT3"/>
<evidence type="ECO:0000256" key="2">
    <source>
        <dbReference type="ARBA" id="ARBA00008814"/>
    </source>
</evidence>
<evidence type="ECO:0000256" key="7">
    <source>
        <dbReference type="SAM" id="SignalP"/>
    </source>
</evidence>
<dbReference type="PANTHER" id="PTHR30532:SF21">
    <property type="entry name" value="SIDEROPHORE-BINDING LIPOPROTEIN YFIY-RELATED"/>
    <property type="match status" value="1"/>
</dbReference>
<dbReference type="GO" id="GO:0005886">
    <property type="term" value="C:plasma membrane"/>
    <property type="evidence" value="ECO:0007669"/>
    <property type="project" value="UniProtKB-SubCell"/>
</dbReference>
<dbReference type="Gene3D" id="3.40.50.1980">
    <property type="entry name" value="Nitrogenase molybdenum iron protein domain"/>
    <property type="match status" value="2"/>
</dbReference>
<evidence type="ECO:0000256" key="3">
    <source>
        <dbReference type="ARBA" id="ARBA00022448"/>
    </source>
</evidence>
<dbReference type="PROSITE" id="PS51257">
    <property type="entry name" value="PROKAR_LIPOPROTEIN"/>
    <property type="match status" value="1"/>
</dbReference>
<feature type="signal peptide" evidence="7">
    <location>
        <begin position="1"/>
        <end position="26"/>
    </location>
</feature>
<evidence type="ECO:0000313" key="10">
    <source>
        <dbReference type="Proteomes" id="UP000637720"/>
    </source>
</evidence>
<dbReference type="SUPFAM" id="SSF53807">
    <property type="entry name" value="Helical backbone' metal receptor"/>
    <property type="match status" value="1"/>
</dbReference>
<keyword evidence="6" id="KW-0449">Lipoprotein</keyword>
<dbReference type="Proteomes" id="UP000637720">
    <property type="component" value="Unassembled WGS sequence"/>
</dbReference>
<dbReference type="PROSITE" id="PS50983">
    <property type="entry name" value="FE_B12_PBP"/>
    <property type="match status" value="1"/>
</dbReference>
<dbReference type="GO" id="GO:0030288">
    <property type="term" value="C:outer membrane-bounded periplasmic space"/>
    <property type="evidence" value="ECO:0007669"/>
    <property type="project" value="TreeGrafter"/>
</dbReference>
<keyword evidence="3" id="KW-0813">Transport</keyword>
<protein>
    <submittedName>
        <fullName evidence="9">Iron siderophore-binding protein</fullName>
    </submittedName>
</protein>
<evidence type="ECO:0000256" key="1">
    <source>
        <dbReference type="ARBA" id="ARBA00004193"/>
    </source>
</evidence>
<dbReference type="FunFam" id="3.40.50.1980:FF:000003">
    <property type="entry name" value="Iron ABC transporter substrate-binding protein"/>
    <property type="match status" value="1"/>
</dbReference>
<evidence type="ECO:0000256" key="6">
    <source>
        <dbReference type="ARBA" id="ARBA00023288"/>
    </source>
</evidence>
<evidence type="ECO:0000313" key="9">
    <source>
        <dbReference type="EMBL" id="GGJ91126.1"/>
    </source>
</evidence>
<dbReference type="Pfam" id="PF01497">
    <property type="entry name" value="Peripla_BP_2"/>
    <property type="match status" value="1"/>
</dbReference>
<dbReference type="RefSeq" id="WP_054672533.1">
    <property type="nucleotide sequence ID" value="NZ_BMOF01000001.1"/>
</dbReference>
<dbReference type="InterPro" id="IPR051313">
    <property type="entry name" value="Bact_iron-sidero_bind"/>
</dbReference>
<reference evidence="9" key="2">
    <citation type="submission" date="2020-09" db="EMBL/GenBank/DDBJ databases">
        <authorList>
            <person name="Sun Q."/>
            <person name="Ohkuma M."/>
        </authorList>
    </citation>
    <scope>NUCLEOTIDE SEQUENCE</scope>
    <source>
        <strain evidence="9">JCM 14719</strain>
    </source>
</reference>
<evidence type="ECO:0000256" key="5">
    <source>
        <dbReference type="ARBA" id="ARBA00023139"/>
    </source>
</evidence>
<keyword evidence="4 7" id="KW-0732">Signal</keyword>
<comment type="caution">
    <text evidence="9">The sequence shown here is derived from an EMBL/GenBank/DDBJ whole genome shotgun (WGS) entry which is preliminary data.</text>
</comment>
<dbReference type="GO" id="GO:1901678">
    <property type="term" value="P:iron coordination entity transport"/>
    <property type="evidence" value="ECO:0007669"/>
    <property type="project" value="UniProtKB-ARBA"/>
</dbReference>
<dbReference type="PANTHER" id="PTHR30532">
    <property type="entry name" value="IRON III DICITRATE-BINDING PERIPLASMIC PROTEIN"/>
    <property type="match status" value="1"/>
</dbReference>
<reference evidence="9" key="1">
    <citation type="journal article" date="2014" name="Int. J. Syst. Evol. Microbiol.">
        <title>Complete genome sequence of Corynebacterium casei LMG S-19264T (=DSM 44701T), isolated from a smear-ripened cheese.</title>
        <authorList>
            <consortium name="US DOE Joint Genome Institute (JGI-PGF)"/>
            <person name="Walter F."/>
            <person name="Albersmeier A."/>
            <person name="Kalinowski J."/>
            <person name="Ruckert C."/>
        </authorList>
    </citation>
    <scope>NUCLEOTIDE SEQUENCE</scope>
    <source>
        <strain evidence="9">JCM 14719</strain>
    </source>
</reference>
<organism evidence="9 10">
    <name type="scientific">Calditerricola satsumensis</name>
    <dbReference type="NCBI Taxonomy" id="373054"/>
    <lineage>
        <taxon>Bacteria</taxon>
        <taxon>Bacillati</taxon>
        <taxon>Bacillota</taxon>
        <taxon>Bacilli</taxon>
        <taxon>Bacillales</taxon>
        <taxon>Bacillaceae</taxon>
        <taxon>Calditerricola</taxon>
    </lineage>
</organism>
<proteinExistence type="inferred from homology"/>
<dbReference type="EMBL" id="BMOF01000001">
    <property type="protein sequence ID" value="GGJ91126.1"/>
    <property type="molecule type" value="Genomic_DNA"/>
</dbReference>
<comment type="similarity">
    <text evidence="2">Belongs to the bacterial solute-binding protein 8 family.</text>
</comment>
<dbReference type="InterPro" id="IPR002491">
    <property type="entry name" value="ABC_transptr_periplasmic_BD"/>
</dbReference>
<evidence type="ECO:0000259" key="8">
    <source>
        <dbReference type="PROSITE" id="PS50983"/>
    </source>
</evidence>
<comment type="subcellular location">
    <subcellularLocation>
        <location evidence="1">Cell membrane</location>
        <topology evidence="1">Lipid-anchor</topology>
    </subcellularLocation>
</comment>
<evidence type="ECO:0000256" key="4">
    <source>
        <dbReference type="ARBA" id="ARBA00022729"/>
    </source>
</evidence>
<name>A0A8J3BAT3_9BACI</name>
<sequence length="328" mass="36452">MIQAGSRRIRFSLLATVLAMALLATGCGTKPEAQPANTGASAGSNSEGYVVKHAMGETRIPKTPERIVVLTNEATEAILALGIKPVGAVNSWVGDPWYDHIAKEMEGVQPLGKEDQPNLEAIAALKPDLILGTKMRHEKIYPQLSQIAPTVFSETIRGKWQENFRLWAEAVNRKAEGEKILAEWDKRIADFRQKAGDKLKMKVSLVRFMPGRVRILYKDTFAGSILEEIGFARPPAQDKNEFAAEVSKERIPEMDGDILFYYTYETGDGKASQLEKEWTNDPLWTNLSVVKNGKAYKVDDVIWNTAGGIKAANLLLDDLYKYVLNTNP</sequence>
<keyword evidence="10" id="KW-1185">Reference proteome</keyword>
<dbReference type="FunFam" id="3.40.50.1980:FF:000018">
    <property type="entry name" value="Iron(III) dicitrate-binding periplasmic protein"/>
    <property type="match status" value="1"/>
</dbReference>
<gene>
    <name evidence="9" type="primary">fecB</name>
    <name evidence="9" type="ORF">GCM10007043_01000</name>
</gene>
<accession>A0A8J3BAT3</accession>
<feature type="chain" id="PRO_5038392700" evidence="7">
    <location>
        <begin position="27"/>
        <end position="328"/>
    </location>
</feature>
<feature type="domain" description="Fe/B12 periplasmic-binding" evidence="8">
    <location>
        <begin position="66"/>
        <end position="327"/>
    </location>
</feature>